<sequence>MGYSQAVRQRTLTPSLVGSNPASPAIRAISSVGRASDF</sequence>
<dbReference type="RefSeq" id="YP_500887.1">
    <property type="nucleotide sequence ID" value="NC_007795.1"/>
</dbReference>
<dbReference type="AlphaFoldDB" id="Q2FW88"/>
<reference evidence="2" key="1">
    <citation type="book" date="2006" name="Gram positive pathogens, 2nd edition" publisher="ASM Press" city="Washington D.C">
        <title>The Staphylococcus aureus NCTC 8325 genome.</title>
        <editorList>
            <person name="Fischetti V."/>
            <person name="Novick R."/>
            <person name="Ferretti J."/>
            <person name="Portnoy D."/>
            <person name="Rood J."/>
        </editorList>
        <authorList>
            <person name="Gillaspy A.F."/>
            <person name="Worrell V."/>
            <person name="Orvis J."/>
            <person name="Roe B.A."/>
            <person name="Dyer D.W."/>
            <person name="Iandolo J.J."/>
        </authorList>
    </citation>
    <scope>NUCLEOTIDE SEQUENCE [LARGE SCALE GENOMIC DNA]</scope>
    <source>
        <strain evidence="2">NCTC 8325 / PS 47</strain>
    </source>
</reference>
<dbReference type="Proteomes" id="UP000008816">
    <property type="component" value="Chromosome"/>
</dbReference>
<dbReference type="AntiFam" id="ANF00010">
    <property type="entry name" value="tRNA translation"/>
</dbReference>
<protein>
    <submittedName>
        <fullName evidence="1">Uncharacterized protein</fullName>
    </submittedName>
</protein>
<evidence type="ECO:0000313" key="1">
    <source>
        <dbReference type="EMBL" id="ABD31440.1"/>
    </source>
</evidence>
<accession>Q2FW88</accession>
<dbReference type="EMBL" id="CP000253">
    <property type="protein sequence ID" value="ABD31440.1"/>
    <property type="molecule type" value="Genomic_DNA"/>
</dbReference>
<keyword evidence="2" id="KW-1185">Reference proteome</keyword>
<organism evidence="1 2">
    <name type="scientific">Staphylococcus aureus (strain NCTC 8325 / PS 47)</name>
    <dbReference type="NCBI Taxonomy" id="93061"/>
    <lineage>
        <taxon>Bacteria</taxon>
        <taxon>Bacillati</taxon>
        <taxon>Bacillota</taxon>
        <taxon>Bacilli</taxon>
        <taxon>Bacillales</taxon>
        <taxon>Staphylococcaceae</taxon>
        <taxon>Staphylococcus</taxon>
    </lineage>
</organism>
<dbReference type="HOGENOM" id="CLU_3333186_0_0_9"/>
<dbReference type="GeneID" id="3919626"/>
<dbReference type="KEGG" id="sao:SAOUHSC_02412"/>
<gene>
    <name evidence="1" type="ordered locus">SAOUHSC_02412</name>
</gene>
<dbReference type="RefSeq" id="WP_011447049.1">
    <property type="nucleotide sequence ID" value="NC_007795.1"/>
</dbReference>
<evidence type="ECO:0000313" key="2">
    <source>
        <dbReference type="Proteomes" id="UP000008816"/>
    </source>
</evidence>
<proteinExistence type="predicted"/>
<name>Q2FW88_STAA8</name>